<dbReference type="Proteomes" id="UP001362999">
    <property type="component" value="Unassembled WGS sequence"/>
</dbReference>
<gene>
    <name evidence="2" type="ORF">R3P38DRAFT_3228025</name>
</gene>
<organism evidence="2 3">
    <name type="scientific">Favolaschia claudopus</name>
    <dbReference type="NCBI Taxonomy" id="2862362"/>
    <lineage>
        <taxon>Eukaryota</taxon>
        <taxon>Fungi</taxon>
        <taxon>Dikarya</taxon>
        <taxon>Basidiomycota</taxon>
        <taxon>Agaricomycotina</taxon>
        <taxon>Agaricomycetes</taxon>
        <taxon>Agaricomycetidae</taxon>
        <taxon>Agaricales</taxon>
        <taxon>Marasmiineae</taxon>
        <taxon>Mycenaceae</taxon>
        <taxon>Favolaschia</taxon>
    </lineage>
</organism>
<comment type="caution">
    <text evidence="2">The sequence shown here is derived from an EMBL/GenBank/DDBJ whole genome shotgun (WGS) entry which is preliminary data.</text>
</comment>
<accession>A0AAV9ZQQ2</accession>
<protein>
    <recommendedName>
        <fullName evidence="1">HNH nuclease domain-containing protein</fullName>
    </recommendedName>
</protein>
<dbReference type="InterPro" id="IPR003615">
    <property type="entry name" value="HNH_nuc"/>
</dbReference>
<evidence type="ECO:0000313" key="3">
    <source>
        <dbReference type="Proteomes" id="UP001362999"/>
    </source>
</evidence>
<evidence type="ECO:0000259" key="1">
    <source>
        <dbReference type="Pfam" id="PF13391"/>
    </source>
</evidence>
<reference evidence="2 3" key="1">
    <citation type="journal article" date="2024" name="J Genomics">
        <title>Draft genome sequencing and assembly of Favolaschia claudopus CIRM-BRFM 2984 isolated from oak limbs.</title>
        <authorList>
            <person name="Navarro D."/>
            <person name="Drula E."/>
            <person name="Chaduli D."/>
            <person name="Cazenave R."/>
            <person name="Ahrendt S."/>
            <person name="Wang J."/>
            <person name="Lipzen A."/>
            <person name="Daum C."/>
            <person name="Barry K."/>
            <person name="Grigoriev I.V."/>
            <person name="Favel A."/>
            <person name="Rosso M.N."/>
            <person name="Martin F."/>
        </authorList>
    </citation>
    <scope>NUCLEOTIDE SEQUENCE [LARGE SCALE GENOMIC DNA]</scope>
    <source>
        <strain evidence="2 3">CIRM-BRFM 2984</strain>
    </source>
</reference>
<dbReference type="EMBL" id="JAWWNJ010000119">
    <property type="protein sequence ID" value="KAK6988839.1"/>
    <property type="molecule type" value="Genomic_DNA"/>
</dbReference>
<name>A0AAV9ZQQ2_9AGAR</name>
<evidence type="ECO:0000313" key="2">
    <source>
        <dbReference type="EMBL" id="KAK6988839.1"/>
    </source>
</evidence>
<proteinExistence type="predicted"/>
<dbReference type="Pfam" id="PF13391">
    <property type="entry name" value="HNH_2"/>
    <property type="match status" value="1"/>
</dbReference>
<keyword evidence="3" id="KW-1185">Reference proteome</keyword>
<dbReference type="AlphaFoldDB" id="A0AAV9ZQQ2"/>
<feature type="domain" description="HNH nuclease" evidence="1">
    <location>
        <begin position="252"/>
        <end position="333"/>
    </location>
</feature>
<sequence>MTTESEPYKLYNPLWSKNLDDRCILPSFDKTTNPVTGEVVYNRYNYYGCDQRNVHVWQSASSNDNDNIIIEGDLEGRNLLHLLAGAWSPDPQTPDEYCLTLSNELFLRWIQALFFPNVLDSNDVLSALNFNQYYQNRSPLEDFGLLYMGNEPSNDPRQSGLIEKGVGGEFPGEEILMNSERLKEGHYFLLKRGKRISQRRGGKLEVAIIKRPPTYFIPARAVSRNNTPLETESKPSRDPKVRQAVRMRDMECKITGARARVTAQGHNFRGLESAHIFPVAGSSVFARHFTGPDLKKVIKKLGLEGEPLNIDVIINAFLLRADIHVAFDVYEISPEYQEEPKDADCKFGIRIFVKDGAPTLPRTKECLERVISMGENLPEILFNLHYITCLQWYVAGNGRPMPGGWDIGDKKELQARNMKTGHAKLKLAPNPDLLAPPRK</sequence>